<evidence type="ECO:0000313" key="4">
    <source>
        <dbReference type="Proteomes" id="UP000695022"/>
    </source>
</evidence>
<dbReference type="InterPro" id="IPR011129">
    <property type="entry name" value="CSD"/>
</dbReference>
<dbReference type="RefSeq" id="XP_014668641.1">
    <property type="nucleotide sequence ID" value="XM_014813155.1"/>
</dbReference>
<feature type="compositionally biased region" description="Basic and acidic residues" evidence="2">
    <location>
        <begin position="56"/>
        <end position="65"/>
    </location>
</feature>
<sequence>MTTTEQPHSPCGTPPAAPLPISPLAQPPTSPIRKAFPSLPSPLPTRRTRTQSVSERAAEGPQHKGKVEFFCREKGHGFILPDGGGSHIFVHISDIDGEYIPKHNDIVTYKLCPVPPKMEKLCAVHVTIVHLETHTHERWDSPSPSHKHDDKTP</sequence>
<dbReference type="Pfam" id="PF00313">
    <property type="entry name" value="CSD"/>
    <property type="match status" value="1"/>
</dbReference>
<protein>
    <submittedName>
        <fullName evidence="5 6">Calcium-regulated heat stable protein 1-like</fullName>
    </submittedName>
</protein>
<proteinExistence type="predicted"/>
<dbReference type="PROSITE" id="PS51857">
    <property type="entry name" value="CSD_2"/>
    <property type="match status" value="1"/>
</dbReference>
<dbReference type="RefSeq" id="XP_014668642.1">
    <property type="nucleotide sequence ID" value="XM_014813156.1"/>
</dbReference>
<dbReference type="InterPro" id="IPR002059">
    <property type="entry name" value="CSP_DNA-bd"/>
</dbReference>
<dbReference type="PANTHER" id="PTHR12962">
    <property type="entry name" value="CALCIUM-REGULATED HEAT STABLE PROTEIN CRHSP-24-RELATED"/>
    <property type="match status" value="1"/>
</dbReference>
<dbReference type="SUPFAM" id="SSF50249">
    <property type="entry name" value="Nucleic acid-binding proteins"/>
    <property type="match status" value="1"/>
</dbReference>
<evidence type="ECO:0000256" key="1">
    <source>
        <dbReference type="ARBA" id="ARBA00022553"/>
    </source>
</evidence>
<keyword evidence="4" id="KW-1185">Reference proteome</keyword>
<feature type="domain" description="CSD" evidence="3">
    <location>
        <begin position="62"/>
        <end position="128"/>
    </location>
</feature>
<dbReference type="InterPro" id="IPR052069">
    <property type="entry name" value="Ca-reg_mRNA-binding_domain"/>
</dbReference>
<evidence type="ECO:0000256" key="2">
    <source>
        <dbReference type="SAM" id="MobiDB-lite"/>
    </source>
</evidence>
<dbReference type="InterPro" id="IPR012340">
    <property type="entry name" value="NA-bd_OB-fold"/>
</dbReference>
<gene>
    <name evidence="5 6" type="primary">LOC106809914</name>
</gene>
<organism evidence="4 5">
    <name type="scientific">Priapulus caudatus</name>
    <name type="common">Priapulid worm</name>
    <dbReference type="NCBI Taxonomy" id="37621"/>
    <lineage>
        <taxon>Eukaryota</taxon>
        <taxon>Metazoa</taxon>
        <taxon>Ecdysozoa</taxon>
        <taxon>Scalidophora</taxon>
        <taxon>Priapulida</taxon>
        <taxon>Priapulimorpha</taxon>
        <taxon>Priapulimorphida</taxon>
        <taxon>Priapulidae</taxon>
        <taxon>Priapulus</taxon>
    </lineage>
</organism>
<evidence type="ECO:0000259" key="3">
    <source>
        <dbReference type="PROSITE" id="PS51857"/>
    </source>
</evidence>
<dbReference type="PANTHER" id="PTHR12962:SF1">
    <property type="entry name" value="COLD SHOCK DOMAIN-CONTAINING PROTEIN CG9705"/>
    <property type="match status" value="1"/>
</dbReference>
<dbReference type="Proteomes" id="UP000695022">
    <property type="component" value="Unplaced"/>
</dbReference>
<evidence type="ECO:0000313" key="6">
    <source>
        <dbReference type="RefSeq" id="XP_014668642.1"/>
    </source>
</evidence>
<evidence type="ECO:0000313" key="5">
    <source>
        <dbReference type="RefSeq" id="XP_014668641.1"/>
    </source>
</evidence>
<feature type="compositionally biased region" description="Pro residues" evidence="2">
    <location>
        <begin position="12"/>
        <end position="30"/>
    </location>
</feature>
<dbReference type="Gene3D" id="2.40.50.140">
    <property type="entry name" value="Nucleic acid-binding proteins"/>
    <property type="match status" value="1"/>
</dbReference>
<dbReference type="GeneID" id="106809914"/>
<name>A0ABM1E8X0_PRICU</name>
<reference evidence="5 6" key="1">
    <citation type="submission" date="2025-05" db="UniProtKB">
        <authorList>
            <consortium name="RefSeq"/>
        </authorList>
    </citation>
    <scope>IDENTIFICATION</scope>
</reference>
<keyword evidence="1" id="KW-0597">Phosphoprotein</keyword>
<dbReference type="SMART" id="SM00357">
    <property type="entry name" value="CSP"/>
    <property type="match status" value="1"/>
</dbReference>
<accession>A0ABM1E8X0</accession>
<feature type="region of interest" description="Disordered" evidence="2">
    <location>
        <begin position="1"/>
        <end position="65"/>
    </location>
</feature>
<dbReference type="CDD" id="cd04458">
    <property type="entry name" value="CSP_CDS"/>
    <property type="match status" value="1"/>
</dbReference>